<dbReference type="InterPro" id="IPR029066">
    <property type="entry name" value="PLP-binding_barrel"/>
</dbReference>
<comment type="similarity">
    <text evidence="3 7">Belongs to the alanine racemase family.</text>
</comment>
<gene>
    <name evidence="11" type="ORF">SAMN06265338_10153</name>
</gene>
<dbReference type="PRINTS" id="PR00992">
    <property type="entry name" value="ALARACEMASE"/>
</dbReference>
<comment type="function">
    <text evidence="7">Catalyzes the interconversion of L-alanine and D-alanine. May also act on other amino acids.</text>
</comment>
<dbReference type="SUPFAM" id="SSF51419">
    <property type="entry name" value="PLP-binding barrel"/>
    <property type="match status" value="1"/>
</dbReference>
<dbReference type="Gene3D" id="2.40.37.10">
    <property type="entry name" value="Lyase, Ornithine Decarboxylase, Chain A, domain 1"/>
    <property type="match status" value="1"/>
</dbReference>
<dbReference type="Gene3D" id="3.20.20.10">
    <property type="entry name" value="Alanine racemase"/>
    <property type="match status" value="1"/>
</dbReference>
<sequence>MNQITSIFSATRRTAPAKEAVRAGVGAALDIDLDAIVANRRLLIARAGGVDSAAVVKADAYGLGAQAVAAALSADGCRNFFVAHIEEGVALRAAVPTASIFVLHGVAPGAEGAMCAYGLIPVISTLAQISLWRERAARRGKALPAALHVDTGMARLGLSEVEVDALAADPSLLAGLDLRLVISHLAAAEEKDNPSNEAQRERFEILRKRLPAAPASLANSSGVFLGAGYHFDLLRPGAALYGIAPRVGEPNPLAPVVKLSARVLRVDTLPAHTAVGYNGRHVTTAPSRIATLSLGYADGFFRALGNARANAGFAGQKLPIVGNVSMDMITADATALPEGRLREGDFVDVIGGDADGVDALARAAGTIGYEILTALGARLQRRHFSSNEGRLA</sequence>
<dbReference type="EC" id="5.1.1.1" evidence="4 7"/>
<feature type="active site" description="Proton acceptor; specific for D-alanine" evidence="7">
    <location>
        <position position="57"/>
    </location>
</feature>
<dbReference type="RefSeq" id="WP_088518573.1">
    <property type="nucleotide sequence ID" value="NZ_FYDG01000001.1"/>
</dbReference>
<dbReference type="InterPro" id="IPR011079">
    <property type="entry name" value="Ala_racemase_C"/>
</dbReference>
<keyword evidence="5 7" id="KW-0663">Pyridoxal phosphate</keyword>
<dbReference type="GO" id="GO:0005829">
    <property type="term" value="C:cytosol"/>
    <property type="evidence" value="ECO:0007669"/>
    <property type="project" value="TreeGrafter"/>
</dbReference>
<dbReference type="NCBIfam" id="TIGR00492">
    <property type="entry name" value="alr"/>
    <property type="match status" value="1"/>
</dbReference>
<accession>A0A212PVZ7</accession>
<comment type="catalytic activity">
    <reaction evidence="1 7">
        <text>L-alanine = D-alanine</text>
        <dbReference type="Rhea" id="RHEA:20249"/>
        <dbReference type="ChEBI" id="CHEBI:57416"/>
        <dbReference type="ChEBI" id="CHEBI:57972"/>
        <dbReference type="EC" id="5.1.1.1"/>
    </reaction>
</comment>
<evidence type="ECO:0000313" key="11">
    <source>
        <dbReference type="EMBL" id="SNB51176.1"/>
    </source>
</evidence>
<evidence type="ECO:0000256" key="2">
    <source>
        <dbReference type="ARBA" id="ARBA00001933"/>
    </source>
</evidence>
<name>A0A212PVZ7_RHOAC</name>
<feature type="active site" description="Proton acceptor; specific for L-alanine" evidence="7">
    <location>
        <position position="277"/>
    </location>
</feature>
<dbReference type="CDD" id="cd00430">
    <property type="entry name" value="PLPDE_III_AR"/>
    <property type="match status" value="1"/>
</dbReference>
<dbReference type="InterPro" id="IPR009006">
    <property type="entry name" value="Ala_racemase/Decarboxylase_C"/>
</dbReference>
<evidence type="ECO:0000256" key="3">
    <source>
        <dbReference type="ARBA" id="ARBA00007880"/>
    </source>
</evidence>
<dbReference type="HAMAP" id="MF_01201">
    <property type="entry name" value="Ala_racemase"/>
    <property type="match status" value="1"/>
</dbReference>
<evidence type="ECO:0000256" key="8">
    <source>
        <dbReference type="PIRSR" id="PIRSR600821-50"/>
    </source>
</evidence>
<dbReference type="InterPro" id="IPR020622">
    <property type="entry name" value="Ala_racemase_pyridoxalP-BS"/>
</dbReference>
<feature type="modified residue" description="N6-(pyridoxal phosphate)lysine" evidence="7 8">
    <location>
        <position position="57"/>
    </location>
</feature>
<evidence type="ECO:0000313" key="12">
    <source>
        <dbReference type="Proteomes" id="UP000198418"/>
    </source>
</evidence>
<dbReference type="PANTHER" id="PTHR30511:SF0">
    <property type="entry name" value="ALANINE RACEMASE, CATABOLIC-RELATED"/>
    <property type="match status" value="1"/>
</dbReference>
<organism evidence="11 12">
    <name type="scientific">Rhodoblastus acidophilus</name>
    <name type="common">Rhodopseudomonas acidophila</name>
    <dbReference type="NCBI Taxonomy" id="1074"/>
    <lineage>
        <taxon>Bacteria</taxon>
        <taxon>Pseudomonadati</taxon>
        <taxon>Pseudomonadota</taxon>
        <taxon>Alphaproteobacteria</taxon>
        <taxon>Hyphomicrobiales</taxon>
        <taxon>Rhodoblastaceae</taxon>
        <taxon>Rhodoblastus</taxon>
    </lineage>
</organism>
<dbReference type="EMBL" id="FYDG01000001">
    <property type="protein sequence ID" value="SNB51176.1"/>
    <property type="molecule type" value="Genomic_DNA"/>
</dbReference>
<evidence type="ECO:0000256" key="7">
    <source>
        <dbReference type="HAMAP-Rule" id="MF_01201"/>
    </source>
</evidence>
<evidence type="ECO:0000256" key="6">
    <source>
        <dbReference type="ARBA" id="ARBA00023235"/>
    </source>
</evidence>
<proteinExistence type="inferred from homology"/>
<dbReference type="Proteomes" id="UP000198418">
    <property type="component" value="Unassembled WGS sequence"/>
</dbReference>
<evidence type="ECO:0000259" key="10">
    <source>
        <dbReference type="SMART" id="SM01005"/>
    </source>
</evidence>
<feature type="domain" description="Alanine racemase C-terminal" evidence="10">
    <location>
        <begin position="256"/>
        <end position="384"/>
    </location>
</feature>
<feature type="binding site" evidence="7 9">
    <location>
        <position position="155"/>
    </location>
    <ligand>
        <name>substrate</name>
    </ligand>
</feature>
<dbReference type="UniPathway" id="UPA00042">
    <property type="reaction ID" value="UER00497"/>
</dbReference>
<dbReference type="Pfam" id="PF00842">
    <property type="entry name" value="Ala_racemase_C"/>
    <property type="match status" value="1"/>
</dbReference>
<evidence type="ECO:0000256" key="1">
    <source>
        <dbReference type="ARBA" id="ARBA00000316"/>
    </source>
</evidence>
<dbReference type="PANTHER" id="PTHR30511">
    <property type="entry name" value="ALANINE RACEMASE"/>
    <property type="match status" value="1"/>
</dbReference>
<reference evidence="12" key="1">
    <citation type="submission" date="2017-06" db="EMBL/GenBank/DDBJ databases">
        <authorList>
            <person name="Varghese N."/>
            <person name="Submissions S."/>
        </authorList>
    </citation>
    <scope>NUCLEOTIDE SEQUENCE [LARGE SCALE GENOMIC DNA]</scope>
    <source>
        <strain evidence="12">DSM 137</strain>
    </source>
</reference>
<dbReference type="PROSITE" id="PS00395">
    <property type="entry name" value="ALANINE_RACEMASE"/>
    <property type="match status" value="1"/>
</dbReference>
<dbReference type="SMART" id="SM01005">
    <property type="entry name" value="Ala_racemase_C"/>
    <property type="match status" value="1"/>
</dbReference>
<feature type="binding site" evidence="7 9">
    <location>
        <position position="326"/>
    </location>
    <ligand>
        <name>substrate</name>
    </ligand>
</feature>
<dbReference type="SUPFAM" id="SSF50621">
    <property type="entry name" value="Alanine racemase C-terminal domain-like"/>
    <property type="match status" value="1"/>
</dbReference>
<comment type="cofactor">
    <cofactor evidence="2 7 8">
        <name>pyridoxal 5'-phosphate</name>
        <dbReference type="ChEBI" id="CHEBI:597326"/>
    </cofactor>
</comment>
<evidence type="ECO:0000256" key="4">
    <source>
        <dbReference type="ARBA" id="ARBA00013089"/>
    </source>
</evidence>
<dbReference type="AlphaFoldDB" id="A0A212PVZ7"/>
<keyword evidence="12" id="KW-1185">Reference proteome</keyword>
<evidence type="ECO:0000256" key="5">
    <source>
        <dbReference type="ARBA" id="ARBA00022898"/>
    </source>
</evidence>
<dbReference type="InterPro" id="IPR001608">
    <property type="entry name" value="Ala_racemase_N"/>
</dbReference>
<dbReference type="GO" id="GO:0030170">
    <property type="term" value="F:pyridoxal phosphate binding"/>
    <property type="evidence" value="ECO:0007669"/>
    <property type="project" value="UniProtKB-UniRule"/>
</dbReference>
<keyword evidence="6 7" id="KW-0413">Isomerase</keyword>
<protein>
    <recommendedName>
        <fullName evidence="4 7">Alanine racemase</fullName>
        <ecNumber evidence="4 7">5.1.1.1</ecNumber>
    </recommendedName>
</protein>
<dbReference type="InterPro" id="IPR000821">
    <property type="entry name" value="Ala_racemase"/>
</dbReference>
<comment type="pathway">
    <text evidence="7">Amino-acid biosynthesis; D-alanine biosynthesis; D-alanine from L-alanine: step 1/1.</text>
</comment>
<evidence type="ECO:0000256" key="9">
    <source>
        <dbReference type="PIRSR" id="PIRSR600821-52"/>
    </source>
</evidence>
<dbReference type="GO" id="GO:0008784">
    <property type="term" value="F:alanine racemase activity"/>
    <property type="evidence" value="ECO:0007669"/>
    <property type="project" value="UniProtKB-UniRule"/>
</dbReference>
<dbReference type="OrthoDB" id="9813814at2"/>
<dbReference type="GO" id="GO:0030632">
    <property type="term" value="P:D-alanine biosynthetic process"/>
    <property type="evidence" value="ECO:0007669"/>
    <property type="project" value="UniProtKB-UniRule"/>
</dbReference>
<dbReference type="Pfam" id="PF01168">
    <property type="entry name" value="Ala_racemase_N"/>
    <property type="match status" value="1"/>
</dbReference>